<evidence type="ECO:0000256" key="3">
    <source>
        <dbReference type="ARBA" id="ARBA00022795"/>
    </source>
</evidence>
<evidence type="ECO:0000256" key="4">
    <source>
        <dbReference type="ARBA" id="ARBA00023186"/>
    </source>
</evidence>
<dbReference type="OrthoDB" id="7061369at2"/>
<dbReference type="AlphaFoldDB" id="A0A0U3MH51"/>
<dbReference type="EMBL" id="CP013729">
    <property type="protein sequence ID" value="ALV07981.1"/>
    <property type="molecule type" value="Genomic_DNA"/>
</dbReference>
<dbReference type="STRING" id="76731.RD2015_3524"/>
<organism evidence="6 7">
    <name type="scientific">Roseateles depolymerans</name>
    <dbReference type="NCBI Taxonomy" id="76731"/>
    <lineage>
        <taxon>Bacteria</taxon>
        <taxon>Pseudomonadati</taxon>
        <taxon>Pseudomonadota</taxon>
        <taxon>Betaproteobacteria</taxon>
        <taxon>Burkholderiales</taxon>
        <taxon>Sphaerotilaceae</taxon>
        <taxon>Roseateles</taxon>
    </lineage>
</organism>
<reference evidence="6 7" key="1">
    <citation type="submission" date="2015-12" db="EMBL/GenBank/DDBJ databases">
        <title>Complete genome of Roseateles depolymerans KCTC 42856.</title>
        <authorList>
            <person name="Kim K.M."/>
        </authorList>
    </citation>
    <scope>NUCLEOTIDE SEQUENCE [LARGE SCALE GENOMIC DNA]</scope>
    <source>
        <strain evidence="6 7">KCTC 42856</strain>
    </source>
</reference>
<dbReference type="InterPro" id="IPR008622">
    <property type="entry name" value="FliT"/>
</dbReference>
<keyword evidence="4" id="KW-0143">Chaperone</keyword>
<evidence type="ECO:0000256" key="1">
    <source>
        <dbReference type="ARBA" id="ARBA00004514"/>
    </source>
</evidence>
<dbReference type="Proteomes" id="UP000060699">
    <property type="component" value="Chromosome"/>
</dbReference>
<evidence type="ECO:0000313" key="7">
    <source>
        <dbReference type="Proteomes" id="UP000060699"/>
    </source>
</evidence>
<keyword evidence="3" id="KW-1005">Bacterial flagellum biogenesis</keyword>
<dbReference type="Gene3D" id="1.20.58.380">
    <property type="entry name" value="Flagellar protein flit"/>
    <property type="match status" value="1"/>
</dbReference>
<dbReference type="RefSeq" id="WP_058936017.1">
    <property type="nucleotide sequence ID" value="NZ_CP013729.1"/>
</dbReference>
<name>A0A0U3MH51_9BURK</name>
<keyword evidence="7" id="KW-1185">Reference proteome</keyword>
<sequence>MPIPVPVPTTQAVPVTGRLLSLGERLREAAASGHWAALASIDAELAQFLARLDGKRLDMSERKALRELQAVHEQVRSDCSHELEHVRQTLAQMQEQRGGWSAYAESQDWGTEAKA</sequence>
<evidence type="ECO:0000256" key="2">
    <source>
        <dbReference type="ARBA" id="ARBA00022490"/>
    </source>
</evidence>
<evidence type="ECO:0000313" key="6">
    <source>
        <dbReference type="EMBL" id="ALV07981.1"/>
    </source>
</evidence>
<dbReference type="Pfam" id="PF05400">
    <property type="entry name" value="FliT"/>
    <property type="match status" value="1"/>
</dbReference>
<protein>
    <recommendedName>
        <fullName evidence="5">Flagellar protein FliT</fullName>
    </recommendedName>
</protein>
<keyword evidence="2" id="KW-0963">Cytoplasm</keyword>
<gene>
    <name evidence="6" type="ORF">RD2015_3524</name>
</gene>
<proteinExistence type="predicted"/>
<accession>A0A0U3MH51</accession>
<dbReference type="KEGG" id="rdp:RD2015_3524"/>
<evidence type="ECO:0000256" key="5">
    <source>
        <dbReference type="ARBA" id="ARBA00093797"/>
    </source>
</evidence>
<comment type="subcellular location">
    <subcellularLocation>
        <location evidence="1">Cytoplasm</location>
        <location evidence="1">Cytosol</location>
    </subcellularLocation>
</comment>